<reference evidence="1 2" key="1">
    <citation type="submission" date="2013-06" db="EMBL/GenBank/DDBJ databases">
        <authorList>
            <person name="Weinstock G."/>
            <person name="Sodergren E."/>
            <person name="Lobos E.A."/>
            <person name="Fulton L."/>
            <person name="Fulton R."/>
            <person name="Courtney L."/>
            <person name="Fronick C."/>
            <person name="O'Laughlin M."/>
            <person name="Godfrey J."/>
            <person name="Wilson R.M."/>
            <person name="Miner T."/>
            <person name="Farmer C."/>
            <person name="Delehaunty K."/>
            <person name="Cordes M."/>
            <person name="Minx P."/>
            <person name="Tomlinson C."/>
            <person name="Chen J."/>
            <person name="Wollam A."/>
            <person name="Pepin K.H."/>
            <person name="Bhonagiri V."/>
            <person name="Zhang X."/>
            <person name="Warren W."/>
            <person name="Mitreva M."/>
            <person name="Mardis E.R."/>
            <person name="Wilson R.K."/>
        </authorList>
    </citation>
    <scope>NUCLEOTIDE SEQUENCE [LARGE SCALE GENOMIC DNA]</scope>
    <source>
        <strain evidence="1 2">F0279</strain>
    </source>
</reference>
<comment type="caution">
    <text evidence="1">The sequence shown here is derived from an EMBL/GenBank/DDBJ whole genome shotgun (WGS) entry which is preliminary data.</text>
</comment>
<dbReference type="AlphaFoldDB" id="U2R6B5"/>
<dbReference type="EMBL" id="AWVM01000079">
    <property type="protein sequence ID" value="ERK49178.1"/>
    <property type="molecule type" value="Genomic_DNA"/>
</dbReference>
<organism evidence="1 2">
    <name type="scientific">Leptotrichia wadei (strain F0279)</name>
    <dbReference type="NCBI Taxonomy" id="888055"/>
    <lineage>
        <taxon>Bacteria</taxon>
        <taxon>Fusobacteriati</taxon>
        <taxon>Fusobacteriota</taxon>
        <taxon>Fusobacteriia</taxon>
        <taxon>Fusobacteriales</taxon>
        <taxon>Leptotrichiaceae</taxon>
        <taxon>Leptotrichia</taxon>
    </lineage>
</organism>
<proteinExistence type="predicted"/>
<accession>U2R6B5</accession>
<evidence type="ECO:0000313" key="2">
    <source>
        <dbReference type="Proteomes" id="UP000016626"/>
    </source>
</evidence>
<protein>
    <submittedName>
        <fullName evidence="1">Uncharacterized protein</fullName>
    </submittedName>
</protein>
<dbReference type="Proteomes" id="UP000016626">
    <property type="component" value="Unassembled WGS sequence"/>
</dbReference>
<evidence type="ECO:0000313" key="1">
    <source>
        <dbReference type="EMBL" id="ERK49178.1"/>
    </source>
</evidence>
<dbReference type="RefSeq" id="WP_021746038.1">
    <property type="nucleotide sequence ID" value="NZ_KI271401.1"/>
</dbReference>
<gene>
    <name evidence="1" type="ORF">HMPREF9015_01368</name>
</gene>
<name>U2R6B5_LEPWF</name>
<dbReference type="PATRIC" id="fig|888055.3.peg.1308"/>
<sequence length="91" mass="10873">MKNRKKLIGDFLFFSKNEGKKINEKTNDILKNQEEIKKDITEIKQILKECSKLEKSNKLDIEKIYKIINQLLLKDLLKKHKNLMNDIKNDN</sequence>
<dbReference type="HOGENOM" id="CLU_2423372_0_0_0"/>